<dbReference type="SUPFAM" id="SSF56300">
    <property type="entry name" value="Metallo-dependent phosphatases"/>
    <property type="match status" value="1"/>
</dbReference>
<accession>A0A9D2K5E5</accession>
<reference evidence="2" key="2">
    <citation type="submission" date="2021-04" db="EMBL/GenBank/DDBJ databases">
        <authorList>
            <person name="Gilroy R."/>
        </authorList>
    </citation>
    <scope>NUCLEOTIDE SEQUENCE</scope>
    <source>
        <strain evidence="2">ChiBcec1-1093</strain>
    </source>
</reference>
<comment type="caution">
    <text evidence="2">The sequence shown here is derived from an EMBL/GenBank/DDBJ whole genome shotgun (WGS) entry which is preliminary data.</text>
</comment>
<protein>
    <submittedName>
        <fullName evidence="2">Metallophosphoesterase family protein</fullName>
    </submittedName>
</protein>
<evidence type="ECO:0000313" key="3">
    <source>
        <dbReference type="Proteomes" id="UP000824101"/>
    </source>
</evidence>
<gene>
    <name evidence="2" type="ORF">IAA17_08395</name>
</gene>
<dbReference type="Proteomes" id="UP000824101">
    <property type="component" value="Unassembled WGS sequence"/>
</dbReference>
<dbReference type="InterPro" id="IPR029052">
    <property type="entry name" value="Metallo-depent_PP-like"/>
</dbReference>
<dbReference type="EMBL" id="DXBC01000130">
    <property type="protein sequence ID" value="HIZ79790.1"/>
    <property type="molecule type" value="Genomic_DNA"/>
</dbReference>
<reference evidence="2" key="1">
    <citation type="journal article" date="2021" name="PeerJ">
        <title>Extensive microbial diversity within the chicken gut microbiome revealed by metagenomics and culture.</title>
        <authorList>
            <person name="Gilroy R."/>
            <person name="Ravi A."/>
            <person name="Getino M."/>
            <person name="Pursley I."/>
            <person name="Horton D.L."/>
            <person name="Alikhan N.F."/>
            <person name="Baker D."/>
            <person name="Gharbi K."/>
            <person name="Hall N."/>
            <person name="Watson M."/>
            <person name="Adriaenssens E.M."/>
            <person name="Foster-Nyarko E."/>
            <person name="Jarju S."/>
            <person name="Secka A."/>
            <person name="Antonio M."/>
            <person name="Oren A."/>
            <person name="Chaudhuri R.R."/>
            <person name="La Ragione R."/>
            <person name="Hildebrand F."/>
            <person name="Pallen M.J."/>
        </authorList>
    </citation>
    <scope>NUCLEOTIDE SEQUENCE</scope>
    <source>
        <strain evidence="2">ChiBcec1-1093</strain>
    </source>
</reference>
<dbReference type="InterPro" id="IPR004843">
    <property type="entry name" value="Calcineurin-like_PHP"/>
</dbReference>
<dbReference type="PANTHER" id="PTHR12905:SF0">
    <property type="entry name" value="CALCINEURIN-LIKE PHOSPHOESTERASE DOMAIN-CONTAINING PROTEIN"/>
    <property type="match status" value="1"/>
</dbReference>
<evidence type="ECO:0000259" key="1">
    <source>
        <dbReference type="Pfam" id="PF00149"/>
    </source>
</evidence>
<dbReference type="GO" id="GO:0016787">
    <property type="term" value="F:hydrolase activity"/>
    <property type="evidence" value="ECO:0007669"/>
    <property type="project" value="InterPro"/>
</dbReference>
<evidence type="ECO:0000313" key="2">
    <source>
        <dbReference type="EMBL" id="HIZ79790.1"/>
    </source>
</evidence>
<dbReference type="Gene3D" id="3.60.21.10">
    <property type="match status" value="1"/>
</dbReference>
<sequence>MKILALADVESKALWDYYNPERLKDVDVIISCGDLDPRYLSFLATFFSGPILYIHGNHDGNYERIPPEGCISIEDRIYEYGGIRFLGLGGSMRYKPGPHQYTQLEMNLRIIRLWFQLKIHRGFDVLVTHAPAYELGDGDDLPHMGFKGFRTLMEAYRPEFFIHGHVHLSYNPTAKRILRYHDTTIINAYEKYLFETKKR</sequence>
<proteinExistence type="predicted"/>
<dbReference type="AlphaFoldDB" id="A0A9D2K5E5"/>
<dbReference type="Pfam" id="PF00149">
    <property type="entry name" value="Metallophos"/>
    <property type="match status" value="1"/>
</dbReference>
<name>A0A9D2K5E5_9FIRM</name>
<organism evidence="2 3">
    <name type="scientific">Candidatus Lachnoclostridium stercorigallinarum</name>
    <dbReference type="NCBI Taxonomy" id="2838634"/>
    <lineage>
        <taxon>Bacteria</taxon>
        <taxon>Bacillati</taxon>
        <taxon>Bacillota</taxon>
        <taxon>Clostridia</taxon>
        <taxon>Lachnospirales</taxon>
        <taxon>Lachnospiraceae</taxon>
    </lineage>
</organism>
<dbReference type="PANTHER" id="PTHR12905">
    <property type="entry name" value="METALLOPHOSPHOESTERASE"/>
    <property type="match status" value="1"/>
</dbReference>
<dbReference type="InterPro" id="IPR051693">
    <property type="entry name" value="UPF0046_metallophosphoest"/>
</dbReference>
<feature type="domain" description="Calcineurin-like phosphoesterase" evidence="1">
    <location>
        <begin position="12"/>
        <end position="167"/>
    </location>
</feature>